<accession>A0A6A6UHD7</accession>
<dbReference type="Gene3D" id="3.90.1580.10">
    <property type="entry name" value="paralog of FGE (formylglycine-generating enzyme)"/>
    <property type="match status" value="1"/>
</dbReference>
<keyword evidence="2" id="KW-0408">Iron</keyword>
<dbReference type="AlphaFoldDB" id="A0A6A6UHD7"/>
<evidence type="ECO:0000313" key="6">
    <source>
        <dbReference type="EMBL" id="KAF2671695.1"/>
    </source>
</evidence>
<dbReference type="EMBL" id="MU004232">
    <property type="protein sequence ID" value="KAF2671695.1"/>
    <property type="molecule type" value="Genomic_DNA"/>
</dbReference>
<evidence type="ECO:0000256" key="1">
    <source>
        <dbReference type="ARBA" id="ARBA00023002"/>
    </source>
</evidence>
<feature type="domain" description="DinB-like" evidence="5">
    <location>
        <begin position="42"/>
        <end position="167"/>
    </location>
</feature>
<reference evidence="6" key="1">
    <citation type="journal article" date="2020" name="Stud. Mycol.">
        <title>101 Dothideomycetes genomes: a test case for predicting lifestyles and emergence of pathogens.</title>
        <authorList>
            <person name="Haridas S."/>
            <person name="Albert R."/>
            <person name="Binder M."/>
            <person name="Bloem J."/>
            <person name="Labutti K."/>
            <person name="Salamov A."/>
            <person name="Andreopoulos B."/>
            <person name="Baker S."/>
            <person name="Barry K."/>
            <person name="Bills G."/>
            <person name="Bluhm B."/>
            <person name="Cannon C."/>
            <person name="Castanera R."/>
            <person name="Culley D."/>
            <person name="Daum C."/>
            <person name="Ezra D."/>
            <person name="Gonzalez J."/>
            <person name="Henrissat B."/>
            <person name="Kuo A."/>
            <person name="Liang C."/>
            <person name="Lipzen A."/>
            <person name="Lutzoni F."/>
            <person name="Magnuson J."/>
            <person name="Mondo S."/>
            <person name="Nolan M."/>
            <person name="Ohm R."/>
            <person name="Pangilinan J."/>
            <person name="Park H.-J."/>
            <person name="Ramirez L."/>
            <person name="Alfaro M."/>
            <person name="Sun H."/>
            <person name="Tritt A."/>
            <person name="Yoshinaga Y."/>
            <person name="Zwiers L.-H."/>
            <person name="Turgeon B."/>
            <person name="Goodwin S."/>
            <person name="Spatafora J."/>
            <person name="Crous P."/>
            <person name="Grigoriev I."/>
        </authorList>
    </citation>
    <scope>NUCLEOTIDE SEQUENCE</scope>
    <source>
        <strain evidence="6">CBS 115976</strain>
    </source>
</reference>
<evidence type="ECO:0000256" key="3">
    <source>
        <dbReference type="ARBA" id="ARBA00037882"/>
    </source>
</evidence>
<evidence type="ECO:0000256" key="2">
    <source>
        <dbReference type="ARBA" id="ARBA00023004"/>
    </source>
</evidence>
<feature type="domain" description="Sulfatase-modifying factor enzyme-like" evidence="4">
    <location>
        <begin position="229"/>
        <end position="347"/>
    </location>
</feature>
<comment type="pathway">
    <text evidence="3">Amino-acid biosynthesis; ergothioneine biosynthesis.</text>
</comment>
<dbReference type="PANTHER" id="PTHR43397:SF1">
    <property type="entry name" value="ERGOTHIONEINE BIOSYNTHESIS PROTEIN 1"/>
    <property type="match status" value="1"/>
</dbReference>
<protein>
    <submittedName>
        <fullName evidence="6">DUF323-domain-containing protein</fullName>
    </submittedName>
</protein>
<dbReference type="PANTHER" id="PTHR43397">
    <property type="entry name" value="ERGOTHIONEINE BIOSYNTHESIS PROTEIN 1"/>
    <property type="match status" value="1"/>
</dbReference>
<name>A0A6A6UHD7_9PEZI</name>
<feature type="domain" description="Sulfatase-modifying factor enzyme-like" evidence="4">
    <location>
        <begin position="440"/>
        <end position="514"/>
    </location>
</feature>
<dbReference type="Pfam" id="PF12867">
    <property type="entry name" value="DinB_2"/>
    <property type="match status" value="1"/>
</dbReference>
<dbReference type="InterPro" id="IPR005532">
    <property type="entry name" value="SUMF_dom"/>
</dbReference>
<dbReference type="InterPro" id="IPR051128">
    <property type="entry name" value="EgtD_Methyltrsf_superfamily"/>
</dbReference>
<keyword evidence="1" id="KW-0560">Oxidoreductase</keyword>
<dbReference type="Pfam" id="PF03781">
    <property type="entry name" value="FGE-sulfatase"/>
    <property type="match status" value="2"/>
</dbReference>
<organism evidence="6 7">
    <name type="scientific">Microthyrium microscopicum</name>
    <dbReference type="NCBI Taxonomy" id="703497"/>
    <lineage>
        <taxon>Eukaryota</taxon>
        <taxon>Fungi</taxon>
        <taxon>Dikarya</taxon>
        <taxon>Ascomycota</taxon>
        <taxon>Pezizomycotina</taxon>
        <taxon>Dothideomycetes</taxon>
        <taxon>Dothideomycetes incertae sedis</taxon>
        <taxon>Microthyriales</taxon>
        <taxon>Microthyriaceae</taxon>
        <taxon>Microthyrium</taxon>
    </lineage>
</organism>
<dbReference type="InterPro" id="IPR024775">
    <property type="entry name" value="DinB-like"/>
</dbReference>
<dbReference type="InterPro" id="IPR016187">
    <property type="entry name" value="CTDL_fold"/>
</dbReference>
<dbReference type="Proteomes" id="UP000799302">
    <property type="component" value="Unassembled WGS sequence"/>
</dbReference>
<evidence type="ECO:0000259" key="5">
    <source>
        <dbReference type="Pfam" id="PF12867"/>
    </source>
</evidence>
<proteinExistence type="predicted"/>
<dbReference type="OrthoDB" id="659at2759"/>
<evidence type="ECO:0000313" key="7">
    <source>
        <dbReference type="Proteomes" id="UP000799302"/>
    </source>
</evidence>
<sequence>MAYKPTVMFPSQPAEYAAGPVPSLQDWESLWTAWDIITQKMIPHEELTAKPIKLRNACIFYLGHIPTFLDIHLTKATGKSPNPKELEYYQKHFERGIDPDVDNPELCHDHSEVPETWPPAEQILAYQESVRTRVKDLLKSDELKSNGALRKAIWLGFEHETMHLETLLYMLVQSERTVPPVGVVVPDFEALASATKANAVGNYWVKVPARTISLGLDDPDQDLEAPRYFGWDNEKPTRSAQVGAFEAKERAITNGDFAKYLEAHGSDKIPASWTFLSSTAINVTSNGHTNGHTNGQSIATFVSNKAVRTVFGKVPLKFALDWPVMASYDEIAGCARWMGGRIPSLEEAKSIYEFVEEMKNKDVSNRTDLTPAVNSHLVNDGVEETPPFNGDKHHFSSNGAAPSLDPSSLFIDLQSANVGLKSWHPVPVTGEHKLAGQSELGGAWEWTSSVLEKHEGFEPMKLYPGYTADFFDGKHNIVLGGSWATHPRIAGRKSFVNWYQRNYPFVWAGARLVRDL</sequence>
<dbReference type="InterPro" id="IPR042095">
    <property type="entry name" value="SUMF_sf"/>
</dbReference>
<dbReference type="SUPFAM" id="SSF56436">
    <property type="entry name" value="C-type lectin-like"/>
    <property type="match status" value="1"/>
</dbReference>
<evidence type="ECO:0000259" key="4">
    <source>
        <dbReference type="Pfam" id="PF03781"/>
    </source>
</evidence>
<keyword evidence="7" id="KW-1185">Reference proteome</keyword>
<gene>
    <name evidence="6" type="ORF">BT63DRAFT_422226</name>
</gene>